<name>R7T4P5_CAPTE</name>
<dbReference type="Proteomes" id="UP000014760">
    <property type="component" value="Unassembled WGS sequence"/>
</dbReference>
<dbReference type="AlphaFoldDB" id="R7T4P5"/>
<sequence length="109" mass="12414">MSLFGHSGIMGNRQSAYDCAKVASLIHMPMECVIILDLTGTFAWLSGFSVELSIHSDVWCPELGGLIPKLRTRYPERNSKRVQVTKRKMSNEKKRKKRRSKAETKTSEE</sequence>
<dbReference type="EMBL" id="AMQN01033840">
    <property type="status" value="NOT_ANNOTATED_CDS"/>
    <property type="molecule type" value="Genomic_DNA"/>
</dbReference>
<accession>R7T4P5</accession>
<evidence type="ECO:0000313" key="2">
    <source>
        <dbReference type="EMBL" id="ELT87923.1"/>
    </source>
</evidence>
<dbReference type="EnsemblMetazoa" id="CapteT197413">
    <property type="protein sequence ID" value="CapteP197413"/>
    <property type="gene ID" value="CapteG197413"/>
</dbReference>
<feature type="compositionally biased region" description="Basic residues" evidence="1">
    <location>
        <begin position="83"/>
        <end position="100"/>
    </location>
</feature>
<keyword evidence="4" id="KW-1185">Reference proteome</keyword>
<evidence type="ECO:0000313" key="4">
    <source>
        <dbReference type="Proteomes" id="UP000014760"/>
    </source>
</evidence>
<organism evidence="2">
    <name type="scientific">Capitella teleta</name>
    <name type="common">Polychaete worm</name>
    <dbReference type="NCBI Taxonomy" id="283909"/>
    <lineage>
        <taxon>Eukaryota</taxon>
        <taxon>Metazoa</taxon>
        <taxon>Spiralia</taxon>
        <taxon>Lophotrochozoa</taxon>
        <taxon>Annelida</taxon>
        <taxon>Polychaeta</taxon>
        <taxon>Sedentaria</taxon>
        <taxon>Scolecida</taxon>
        <taxon>Capitellidae</taxon>
        <taxon>Capitella</taxon>
    </lineage>
</organism>
<evidence type="ECO:0000256" key="1">
    <source>
        <dbReference type="SAM" id="MobiDB-lite"/>
    </source>
</evidence>
<reference evidence="2 4" key="2">
    <citation type="journal article" date="2013" name="Nature">
        <title>Insights into bilaterian evolution from three spiralian genomes.</title>
        <authorList>
            <person name="Simakov O."/>
            <person name="Marletaz F."/>
            <person name="Cho S.J."/>
            <person name="Edsinger-Gonzales E."/>
            <person name="Havlak P."/>
            <person name="Hellsten U."/>
            <person name="Kuo D.H."/>
            <person name="Larsson T."/>
            <person name="Lv J."/>
            <person name="Arendt D."/>
            <person name="Savage R."/>
            <person name="Osoegawa K."/>
            <person name="de Jong P."/>
            <person name="Grimwood J."/>
            <person name="Chapman J.A."/>
            <person name="Shapiro H."/>
            <person name="Aerts A."/>
            <person name="Otillar R.P."/>
            <person name="Terry A.Y."/>
            <person name="Boore J.L."/>
            <person name="Grigoriev I.V."/>
            <person name="Lindberg D.R."/>
            <person name="Seaver E.C."/>
            <person name="Weisblat D.A."/>
            <person name="Putnam N.H."/>
            <person name="Rokhsar D.S."/>
        </authorList>
    </citation>
    <scope>NUCLEOTIDE SEQUENCE</scope>
    <source>
        <strain evidence="2 4">I ESC-2004</strain>
    </source>
</reference>
<evidence type="ECO:0000313" key="3">
    <source>
        <dbReference type="EnsemblMetazoa" id="CapteP197413"/>
    </source>
</evidence>
<dbReference type="HOGENOM" id="CLU_2186453_0_0_1"/>
<gene>
    <name evidence="2" type="ORF">CAPTEDRAFT_197413</name>
</gene>
<reference evidence="4" key="1">
    <citation type="submission" date="2012-12" db="EMBL/GenBank/DDBJ databases">
        <authorList>
            <person name="Hellsten U."/>
            <person name="Grimwood J."/>
            <person name="Chapman J.A."/>
            <person name="Shapiro H."/>
            <person name="Aerts A."/>
            <person name="Otillar R.P."/>
            <person name="Terry A.Y."/>
            <person name="Boore J.L."/>
            <person name="Simakov O."/>
            <person name="Marletaz F."/>
            <person name="Cho S.-J."/>
            <person name="Edsinger-Gonzales E."/>
            <person name="Havlak P."/>
            <person name="Kuo D.-H."/>
            <person name="Larsson T."/>
            <person name="Lv J."/>
            <person name="Arendt D."/>
            <person name="Savage R."/>
            <person name="Osoegawa K."/>
            <person name="de Jong P."/>
            <person name="Lindberg D.R."/>
            <person name="Seaver E.C."/>
            <person name="Weisblat D.A."/>
            <person name="Putnam N.H."/>
            <person name="Grigoriev I.V."/>
            <person name="Rokhsar D.S."/>
        </authorList>
    </citation>
    <scope>NUCLEOTIDE SEQUENCE</scope>
    <source>
        <strain evidence="4">I ESC-2004</strain>
    </source>
</reference>
<reference evidence="3" key="3">
    <citation type="submission" date="2015-06" db="UniProtKB">
        <authorList>
            <consortium name="EnsemblMetazoa"/>
        </authorList>
    </citation>
    <scope>IDENTIFICATION</scope>
</reference>
<feature type="region of interest" description="Disordered" evidence="1">
    <location>
        <begin position="77"/>
        <end position="109"/>
    </location>
</feature>
<proteinExistence type="predicted"/>
<protein>
    <submittedName>
        <fullName evidence="2 3">Uncharacterized protein</fullName>
    </submittedName>
</protein>
<dbReference type="EMBL" id="KB312075">
    <property type="protein sequence ID" value="ELT87923.1"/>
    <property type="molecule type" value="Genomic_DNA"/>
</dbReference>